<dbReference type="Pfam" id="PF03101">
    <property type="entry name" value="FAR1"/>
    <property type="match status" value="1"/>
</dbReference>
<protein>
    <submittedName>
        <fullName evidence="2">FAR1 DNA-binding domain protein</fullName>
    </submittedName>
</protein>
<dbReference type="InterPro" id="IPR004330">
    <property type="entry name" value="FAR1_DNA_bnd_dom"/>
</dbReference>
<dbReference type="STRING" id="3880.A0A072U7R3"/>
<dbReference type="Proteomes" id="UP000002051">
    <property type="component" value="Chromosome 6"/>
</dbReference>
<dbReference type="PANTHER" id="PTHR47718">
    <property type="entry name" value="OS01G0519700 PROTEIN"/>
    <property type="match status" value="1"/>
</dbReference>
<reference evidence="3" key="3">
    <citation type="submission" date="2015-04" db="UniProtKB">
        <authorList>
            <consortium name="EnsemblPlants"/>
        </authorList>
    </citation>
    <scope>IDENTIFICATION</scope>
    <source>
        <strain evidence="3">cv. Jemalong A17</strain>
    </source>
</reference>
<accession>A0A072U7R3</accession>
<dbReference type="HOGENOM" id="CLU_085868_0_0_1"/>
<sequence>MDMDEILEIFELSNASNIAGETNIGLEGLENMGSSSCSESVVCSSDDHMEDTYNSMYGCNFDDEYAVDCTNDFDKINFKELIYDEIMMYHFSDRLVAFKFYNMYSCVCGFEGRRCRFVKNKDDDVIQQTFVCHREGHRYARDDNKPYRKRVQKPTSRCGCMTSIQVHVDYGSERWYIKMFDDVHNHSFLDNKYEGMLPAHRKMSDYDKYQMKATRKAGIPTSRIYGFFVSQAGGFKNLGYSRRTMYNEQF</sequence>
<keyword evidence="4" id="KW-1185">Reference proteome</keyword>
<proteinExistence type="predicted"/>
<dbReference type="EnsemblPlants" id="KEH25381">
    <property type="protein sequence ID" value="KEH25381"/>
    <property type="gene ID" value="MTR_6g022080"/>
</dbReference>
<organism evidence="2 4">
    <name type="scientific">Medicago truncatula</name>
    <name type="common">Barrel medic</name>
    <name type="synonym">Medicago tribuloides</name>
    <dbReference type="NCBI Taxonomy" id="3880"/>
    <lineage>
        <taxon>Eukaryota</taxon>
        <taxon>Viridiplantae</taxon>
        <taxon>Streptophyta</taxon>
        <taxon>Embryophyta</taxon>
        <taxon>Tracheophyta</taxon>
        <taxon>Spermatophyta</taxon>
        <taxon>Magnoliopsida</taxon>
        <taxon>eudicotyledons</taxon>
        <taxon>Gunneridae</taxon>
        <taxon>Pentapetalae</taxon>
        <taxon>rosids</taxon>
        <taxon>fabids</taxon>
        <taxon>Fabales</taxon>
        <taxon>Fabaceae</taxon>
        <taxon>Papilionoideae</taxon>
        <taxon>50 kb inversion clade</taxon>
        <taxon>NPAAA clade</taxon>
        <taxon>Hologalegina</taxon>
        <taxon>IRL clade</taxon>
        <taxon>Trifolieae</taxon>
        <taxon>Medicago</taxon>
    </lineage>
</organism>
<feature type="domain" description="FAR1" evidence="1">
    <location>
        <begin position="99"/>
        <end position="188"/>
    </location>
</feature>
<evidence type="ECO:0000313" key="3">
    <source>
        <dbReference type="EnsemblPlants" id="KEH25381"/>
    </source>
</evidence>
<reference evidence="2 4" key="2">
    <citation type="journal article" date="2014" name="BMC Genomics">
        <title>An improved genome release (version Mt4.0) for the model legume Medicago truncatula.</title>
        <authorList>
            <person name="Tang H."/>
            <person name="Krishnakumar V."/>
            <person name="Bidwell S."/>
            <person name="Rosen B."/>
            <person name="Chan A."/>
            <person name="Zhou S."/>
            <person name="Gentzbittel L."/>
            <person name="Childs K.L."/>
            <person name="Yandell M."/>
            <person name="Gundlach H."/>
            <person name="Mayer K.F."/>
            <person name="Schwartz D.C."/>
            <person name="Town C.D."/>
        </authorList>
    </citation>
    <scope>GENOME REANNOTATION</scope>
    <source>
        <strain evidence="2">A17</strain>
        <strain evidence="3 4">cv. Jemalong A17</strain>
    </source>
</reference>
<evidence type="ECO:0000313" key="2">
    <source>
        <dbReference type="EMBL" id="KEH25381.1"/>
    </source>
</evidence>
<evidence type="ECO:0000313" key="4">
    <source>
        <dbReference type="Proteomes" id="UP000002051"/>
    </source>
</evidence>
<reference evidence="2 4" key="1">
    <citation type="journal article" date="2011" name="Nature">
        <title>The Medicago genome provides insight into the evolution of rhizobial symbioses.</title>
        <authorList>
            <person name="Young N.D."/>
            <person name="Debelle F."/>
            <person name="Oldroyd G.E."/>
            <person name="Geurts R."/>
            <person name="Cannon S.B."/>
            <person name="Udvardi M.K."/>
            <person name="Benedito V.A."/>
            <person name="Mayer K.F."/>
            <person name="Gouzy J."/>
            <person name="Schoof H."/>
            <person name="Van de Peer Y."/>
            <person name="Proost S."/>
            <person name="Cook D.R."/>
            <person name="Meyers B.C."/>
            <person name="Spannagl M."/>
            <person name="Cheung F."/>
            <person name="De Mita S."/>
            <person name="Krishnakumar V."/>
            <person name="Gundlach H."/>
            <person name="Zhou S."/>
            <person name="Mudge J."/>
            <person name="Bharti A.K."/>
            <person name="Murray J.D."/>
            <person name="Naoumkina M.A."/>
            <person name="Rosen B."/>
            <person name="Silverstein K.A."/>
            <person name="Tang H."/>
            <person name="Rombauts S."/>
            <person name="Zhao P.X."/>
            <person name="Zhou P."/>
            <person name="Barbe V."/>
            <person name="Bardou P."/>
            <person name="Bechner M."/>
            <person name="Bellec A."/>
            <person name="Berger A."/>
            <person name="Berges H."/>
            <person name="Bidwell S."/>
            <person name="Bisseling T."/>
            <person name="Choisne N."/>
            <person name="Couloux A."/>
            <person name="Denny R."/>
            <person name="Deshpande S."/>
            <person name="Dai X."/>
            <person name="Doyle J.J."/>
            <person name="Dudez A.M."/>
            <person name="Farmer A.D."/>
            <person name="Fouteau S."/>
            <person name="Franken C."/>
            <person name="Gibelin C."/>
            <person name="Gish J."/>
            <person name="Goldstein S."/>
            <person name="Gonzalez A.J."/>
            <person name="Green P.J."/>
            <person name="Hallab A."/>
            <person name="Hartog M."/>
            <person name="Hua A."/>
            <person name="Humphray S.J."/>
            <person name="Jeong D.H."/>
            <person name="Jing Y."/>
            <person name="Jocker A."/>
            <person name="Kenton S.M."/>
            <person name="Kim D.J."/>
            <person name="Klee K."/>
            <person name="Lai H."/>
            <person name="Lang C."/>
            <person name="Lin S."/>
            <person name="Macmil S.L."/>
            <person name="Magdelenat G."/>
            <person name="Matthews L."/>
            <person name="McCorrison J."/>
            <person name="Monaghan E.L."/>
            <person name="Mun J.H."/>
            <person name="Najar F.Z."/>
            <person name="Nicholson C."/>
            <person name="Noirot C."/>
            <person name="O'Bleness M."/>
            <person name="Paule C.R."/>
            <person name="Poulain J."/>
            <person name="Prion F."/>
            <person name="Qin B."/>
            <person name="Qu C."/>
            <person name="Retzel E.F."/>
            <person name="Riddle C."/>
            <person name="Sallet E."/>
            <person name="Samain S."/>
            <person name="Samson N."/>
            <person name="Sanders I."/>
            <person name="Saurat O."/>
            <person name="Scarpelli C."/>
            <person name="Schiex T."/>
            <person name="Segurens B."/>
            <person name="Severin A.J."/>
            <person name="Sherrier D.J."/>
            <person name="Shi R."/>
            <person name="Sims S."/>
            <person name="Singer S.R."/>
            <person name="Sinharoy S."/>
            <person name="Sterck L."/>
            <person name="Viollet A."/>
            <person name="Wang B.B."/>
            <person name="Wang K."/>
            <person name="Wang M."/>
            <person name="Wang X."/>
            <person name="Warfsmann J."/>
            <person name="Weissenbach J."/>
            <person name="White D.D."/>
            <person name="White J.D."/>
            <person name="Wiley G.B."/>
            <person name="Wincker P."/>
            <person name="Xing Y."/>
            <person name="Yang L."/>
            <person name="Yao Z."/>
            <person name="Ying F."/>
            <person name="Zhai J."/>
            <person name="Zhou L."/>
            <person name="Zuber A."/>
            <person name="Denarie J."/>
            <person name="Dixon R.A."/>
            <person name="May G.D."/>
            <person name="Schwartz D.C."/>
            <person name="Rogers J."/>
            <person name="Quetier F."/>
            <person name="Town C.D."/>
            <person name="Roe B.A."/>
        </authorList>
    </citation>
    <scope>NUCLEOTIDE SEQUENCE [LARGE SCALE GENOMIC DNA]</scope>
    <source>
        <strain evidence="2">A17</strain>
        <strain evidence="3 4">cv. Jemalong A17</strain>
    </source>
</reference>
<gene>
    <name evidence="2" type="ordered locus">MTR_6g022080</name>
</gene>
<dbReference type="PANTHER" id="PTHR47718:SF13">
    <property type="entry name" value="OS09G0290500 PROTEIN"/>
    <property type="match status" value="1"/>
</dbReference>
<dbReference type="AlphaFoldDB" id="A0A072U7R3"/>
<dbReference type="GO" id="GO:0003677">
    <property type="term" value="F:DNA binding"/>
    <property type="evidence" value="ECO:0007669"/>
    <property type="project" value="UniProtKB-KW"/>
</dbReference>
<dbReference type="EMBL" id="CM001222">
    <property type="protein sequence ID" value="KEH25381.1"/>
    <property type="molecule type" value="Genomic_DNA"/>
</dbReference>
<evidence type="ECO:0000259" key="1">
    <source>
        <dbReference type="Pfam" id="PF03101"/>
    </source>
</evidence>
<keyword evidence="2" id="KW-0238">DNA-binding</keyword>
<name>A0A072U7R3_MEDTR</name>